<feature type="signal peptide" evidence="1">
    <location>
        <begin position="1"/>
        <end position="17"/>
    </location>
</feature>
<protein>
    <recommendedName>
        <fullName evidence="4">Fungal calcium binding protein domain-containing protein</fullName>
    </recommendedName>
</protein>
<sequence>MRFLAIFAAIFAVHTTAVPFNSSNNITQAASEVERKIEREGPPIFGYRCWLSQCLVELGKSSPICARVLRNSDGIDYDEALACIALWSNGVKLGYYTWPDHCSGCPDPNN</sequence>
<dbReference type="AlphaFoldDB" id="A0A2V1DHF5"/>
<accession>A0A2V1DHF5</accession>
<proteinExistence type="predicted"/>
<evidence type="ECO:0000313" key="3">
    <source>
        <dbReference type="Proteomes" id="UP000244855"/>
    </source>
</evidence>
<name>A0A2V1DHF5_9PLEO</name>
<keyword evidence="1" id="KW-0732">Signal</keyword>
<feature type="chain" id="PRO_5016009643" description="Fungal calcium binding protein domain-containing protein" evidence="1">
    <location>
        <begin position="18"/>
        <end position="110"/>
    </location>
</feature>
<evidence type="ECO:0000256" key="1">
    <source>
        <dbReference type="SAM" id="SignalP"/>
    </source>
</evidence>
<evidence type="ECO:0008006" key="4">
    <source>
        <dbReference type="Google" id="ProtNLM"/>
    </source>
</evidence>
<dbReference type="EMBL" id="KZ805432">
    <property type="protein sequence ID" value="PVH97596.1"/>
    <property type="molecule type" value="Genomic_DNA"/>
</dbReference>
<gene>
    <name evidence="2" type="ORF">DM02DRAFT_684611</name>
</gene>
<dbReference type="Proteomes" id="UP000244855">
    <property type="component" value="Unassembled WGS sequence"/>
</dbReference>
<evidence type="ECO:0000313" key="2">
    <source>
        <dbReference type="EMBL" id="PVH97596.1"/>
    </source>
</evidence>
<keyword evidence="3" id="KW-1185">Reference proteome</keyword>
<reference evidence="2 3" key="1">
    <citation type="journal article" date="2018" name="Sci. Rep.">
        <title>Comparative genomics provides insights into the lifestyle and reveals functional heterogeneity of dark septate endophytic fungi.</title>
        <authorList>
            <person name="Knapp D.G."/>
            <person name="Nemeth J.B."/>
            <person name="Barry K."/>
            <person name="Hainaut M."/>
            <person name="Henrissat B."/>
            <person name="Johnson J."/>
            <person name="Kuo A."/>
            <person name="Lim J.H.P."/>
            <person name="Lipzen A."/>
            <person name="Nolan M."/>
            <person name="Ohm R.A."/>
            <person name="Tamas L."/>
            <person name="Grigoriev I.V."/>
            <person name="Spatafora J.W."/>
            <person name="Nagy L.G."/>
            <person name="Kovacs G.M."/>
        </authorList>
    </citation>
    <scope>NUCLEOTIDE SEQUENCE [LARGE SCALE GENOMIC DNA]</scope>
    <source>
        <strain evidence="2 3">DSE2036</strain>
    </source>
</reference>
<organism evidence="2 3">
    <name type="scientific">Periconia macrospinosa</name>
    <dbReference type="NCBI Taxonomy" id="97972"/>
    <lineage>
        <taxon>Eukaryota</taxon>
        <taxon>Fungi</taxon>
        <taxon>Dikarya</taxon>
        <taxon>Ascomycota</taxon>
        <taxon>Pezizomycotina</taxon>
        <taxon>Dothideomycetes</taxon>
        <taxon>Pleosporomycetidae</taxon>
        <taxon>Pleosporales</taxon>
        <taxon>Massarineae</taxon>
        <taxon>Periconiaceae</taxon>
        <taxon>Periconia</taxon>
    </lineage>
</organism>